<accession>A0ABM8GH60</accession>
<protein>
    <recommendedName>
        <fullName evidence="3">Alginate export domain-containing protein</fullName>
    </recommendedName>
</protein>
<evidence type="ECO:0000313" key="1">
    <source>
        <dbReference type="EMBL" id="BDZ47472.1"/>
    </source>
</evidence>
<evidence type="ECO:0008006" key="3">
    <source>
        <dbReference type="Google" id="ProtNLM"/>
    </source>
</evidence>
<dbReference type="RefSeq" id="WP_286277386.1">
    <property type="nucleotide sequence ID" value="NZ_AP027731.1"/>
</dbReference>
<organism evidence="1 2">
    <name type="scientific">Naasia aerilata</name>
    <dbReference type="NCBI Taxonomy" id="1162966"/>
    <lineage>
        <taxon>Bacteria</taxon>
        <taxon>Bacillati</taxon>
        <taxon>Actinomycetota</taxon>
        <taxon>Actinomycetes</taxon>
        <taxon>Micrococcales</taxon>
        <taxon>Microbacteriaceae</taxon>
        <taxon>Naasia</taxon>
    </lineage>
</organism>
<keyword evidence="2" id="KW-1185">Reference proteome</keyword>
<name>A0ABM8GH60_9MICO</name>
<gene>
    <name evidence="1" type="ORF">GCM10025866_33810</name>
</gene>
<proteinExistence type="predicted"/>
<evidence type="ECO:0000313" key="2">
    <source>
        <dbReference type="Proteomes" id="UP001321498"/>
    </source>
</evidence>
<dbReference type="Proteomes" id="UP001321498">
    <property type="component" value="Chromosome"/>
</dbReference>
<reference evidence="2" key="1">
    <citation type="journal article" date="2019" name="Int. J. Syst. Evol. Microbiol.">
        <title>The Global Catalogue of Microorganisms (GCM) 10K type strain sequencing project: providing services to taxonomists for standard genome sequencing and annotation.</title>
        <authorList>
            <consortium name="The Broad Institute Genomics Platform"/>
            <consortium name="The Broad Institute Genome Sequencing Center for Infectious Disease"/>
            <person name="Wu L."/>
            <person name="Ma J."/>
        </authorList>
    </citation>
    <scope>NUCLEOTIDE SEQUENCE [LARGE SCALE GENOMIC DNA]</scope>
    <source>
        <strain evidence="2">NBRC 108725</strain>
    </source>
</reference>
<sequence length="412" mass="44761">MARPDEHQSPGGAATIEISGAGDTPFLEFSNRSWLLRAGIGQRLNPGMLQHRPTGDVVADADYCYRLTLASPGPGGFTGTELESRSVRFTSWNVEEDHARGETSLTLIGRFDFGALGPTDLELSHRFTLFHGSDRIDEQLTLRHRFGRDEHSVESFRFGFRKVLFDHSTRSWRDGADRRTLTGIPFRRFQGQAKDYRMTGYTAADLVPDNWNGDNLPARPSEAWSWGDGERGYVIGKYSQGHIEFAAIDGEFFTPASAGGEDSHSEAAKTGDVCLRFAGAGRVNAAPGGPIMLSGTSRTFEFGVTSIVPFAGGWQEGHRTYATLQRERGHRLPRASTRPCTGTSCTNWAGAAAPTLPSKSRRSCGRRPNLLRASVRRPSTSILCGTSSKAVPSGIGSASDHWMTLSAGCGIS</sequence>
<dbReference type="EMBL" id="AP027731">
    <property type="protein sequence ID" value="BDZ47472.1"/>
    <property type="molecule type" value="Genomic_DNA"/>
</dbReference>